<dbReference type="GO" id="GO:0006352">
    <property type="term" value="P:DNA-templated transcription initiation"/>
    <property type="evidence" value="ECO:0007669"/>
    <property type="project" value="InterPro"/>
</dbReference>
<evidence type="ECO:0000313" key="8">
    <source>
        <dbReference type="EMBL" id="SNT73297.1"/>
    </source>
</evidence>
<dbReference type="NCBIfam" id="TIGR02937">
    <property type="entry name" value="sigma70-ECF"/>
    <property type="match status" value="1"/>
</dbReference>
<name>A0A239PUC4_9PROT</name>
<feature type="domain" description="RNA polymerase sigma-70 region 2" evidence="6">
    <location>
        <begin position="21"/>
        <end position="86"/>
    </location>
</feature>
<dbReference type="Proteomes" id="UP000198346">
    <property type="component" value="Unassembled WGS sequence"/>
</dbReference>
<dbReference type="SUPFAM" id="SSF88659">
    <property type="entry name" value="Sigma3 and sigma4 domains of RNA polymerase sigma factors"/>
    <property type="match status" value="1"/>
</dbReference>
<feature type="region of interest" description="Disordered" evidence="5">
    <location>
        <begin position="88"/>
        <end position="112"/>
    </location>
</feature>
<dbReference type="EMBL" id="FZQA01000003">
    <property type="protein sequence ID" value="SNT73297.1"/>
    <property type="molecule type" value="Genomic_DNA"/>
</dbReference>
<dbReference type="InterPro" id="IPR013325">
    <property type="entry name" value="RNA_pol_sigma_r2"/>
</dbReference>
<organism evidence="8 9">
    <name type="scientific">Amphiplicatus metriothermophilus</name>
    <dbReference type="NCBI Taxonomy" id="1519374"/>
    <lineage>
        <taxon>Bacteria</taxon>
        <taxon>Pseudomonadati</taxon>
        <taxon>Pseudomonadota</taxon>
        <taxon>Alphaproteobacteria</taxon>
        <taxon>Parvularculales</taxon>
        <taxon>Parvularculaceae</taxon>
        <taxon>Amphiplicatus</taxon>
    </lineage>
</organism>
<evidence type="ECO:0000256" key="3">
    <source>
        <dbReference type="ARBA" id="ARBA00023082"/>
    </source>
</evidence>
<dbReference type="RefSeq" id="WP_089412174.1">
    <property type="nucleotide sequence ID" value="NZ_FZQA01000003.1"/>
</dbReference>
<dbReference type="GO" id="GO:0003677">
    <property type="term" value="F:DNA binding"/>
    <property type="evidence" value="ECO:0007669"/>
    <property type="project" value="InterPro"/>
</dbReference>
<evidence type="ECO:0000256" key="2">
    <source>
        <dbReference type="ARBA" id="ARBA00023015"/>
    </source>
</evidence>
<proteinExistence type="inferred from homology"/>
<keyword evidence="9" id="KW-1185">Reference proteome</keyword>
<dbReference type="Gene3D" id="1.10.1740.10">
    <property type="match status" value="1"/>
</dbReference>
<reference evidence="8 9" key="1">
    <citation type="submission" date="2017-07" db="EMBL/GenBank/DDBJ databases">
        <authorList>
            <person name="Sun Z.S."/>
            <person name="Albrecht U."/>
            <person name="Echele G."/>
            <person name="Lee C.C."/>
        </authorList>
    </citation>
    <scope>NUCLEOTIDE SEQUENCE [LARGE SCALE GENOMIC DNA]</scope>
    <source>
        <strain evidence="8 9">CGMCC 1.12710</strain>
    </source>
</reference>
<dbReference type="PANTHER" id="PTHR43133:SF63">
    <property type="entry name" value="RNA POLYMERASE SIGMA FACTOR FECI-RELATED"/>
    <property type="match status" value="1"/>
</dbReference>
<dbReference type="InterPro" id="IPR014284">
    <property type="entry name" value="RNA_pol_sigma-70_dom"/>
</dbReference>
<dbReference type="OrthoDB" id="9794372at2"/>
<protein>
    <submittedName>
        <fullName evidence="8">RNA polymerase sigma-70 factor, ECF subfamily</fullName>
    </submittedName>
</protein>
<evidence type="ECO:0000256" key="4">
    <source>
        <dbReference type="ARBA" id="ARBA00023163"/>
    </source>
</evidence>
<dbReference type="Pfam" id="PF04542">
    <property type="entry name" value="Sigma70_r2"/>
    <property type="match status" value="1"/>
</dbReference>
<evidence type="ECO:0000259" key="6">
    <source>
        <dbReference type="Pfam" id="PF04542"/>
    </source>
</evidence>
<dbReference type="SUPFAM" id="SSF88946">
    <property type="entry name" value="Sigma2 domain of RNA polymerase sigma factors"/>
    <property type="match status" value="1"/>
</dbReference>
<dbReference type="CDD" id="cd06171">
    <property type="entry name" value="Sigma70_r4"/>
    <property type="match status" value="1"/>
</dbReference>
<keyword evidence="2" id="KW-0805">Transcription regulation</keyword>
<accession>A0A239PUC4</accession>
<gene>
    <name evidence="8" type="ORF">SAMN06297382_1695</name>
</gene>
<evidence type="ECO:0000256" key="1">
    <source>
        <dbReference type="ARBA" id="ARBA00010641"/>
    </source>
</evidence>
<dbReference type="InterPro" id="IPR007627">
    <property type="entry name" value="RNA_pol_sigma70_r2"/>
</dbReference>
<comment type="similarity">
    <text evidence="1">Belongs to the sigma-70 factor family. ECF subfamily.</text>
</comment>
<dbReference type="InterPro" id="IPR039425">
    <property type="entry name" value="RNA_pol_sigma-70-like"/>
</dbReference>
<dbReference type="Gene3D" id="1.10.10.10">
    <property type="entry name" value="Winged helix-like DNA-binding domain superfamily/Winged helix DNA-binding domain"/>
    <property type="match status" value="1"/>
</dbReference>
<dbReference type="InterPro" id="IPR013249">
    <property type="entry name" value="RNA_pol_sigma70_r4_t2"/>
</dbReference>
<keyword evidence="3" id="KW-0731">Sigma factor</keyword>
<dbReference type="PANTHER" id="PTHR43133">
    <property type="entry name" value="RNA POLYMERASE ECF-TYPE SIGMA FACTO"/>
    <property type="match status" value="1"/>
</dbReference>
<dbReference type="InterPro" id="IPR036388">
    <property type="entry name" value="WH-like_DNA-bd_sf"/>
</dbReference>
<feature type="domain" description="RNA polymerase sigma factor 70 region 4 type 2" evidence="7">
    <location>
        <begin position="128"/>
        <end position="176"/>
    </location>
</feature>
<keyword evidence="4" id="KW-0804">Transcription</keyword>
<sequence>MTKNTGDPALARRLKNLERAIRAHDSLIVGWLAAKLGDAEVARDIAQEAYLRAWRYAQEAPIDNPRALLFKTAANLAANEFVARRRARLRGPQAGETGPDGTFDDLASDAPSPEQTALARSDARLSLAAIDALPRKVRRAFVMSRFEERTYGEIADELSVSVSSVEKYIITALKALRAAVEKGSENAGKATVVDFPARRLKRRRK</sequence>
<evidence type="ECO:0000259" key="7">
    <source>
        <dbReference type="Pfam" id="PF08281"/>
    </source>
</evidence>
<dbReference type="InterPro" id="IPR013324">
    <property type="entry name" value="RNA_pol_sigma_r3/r4-like"/>
</dbReference>
<dbReference type="AlphaFoldDB" id="A0A239PUC4"/>
<dbReference type="GO" id="GO:0016987">
    <property type="term" value="F:sigma factor activity"/>
    <property type="evidence" value="ECO:0007669"/>
    <property type="project" value="UniProtKB-KW"/>
</dbReference>
<evidence type="ECO:0000313" key="9">
    <source>
        <dbReference type="Proteomes" id="UP000198346"/>
    </source>
</evidence>
<evidence type="ECO:0000256" key="5">
    <source>
        <dbReference type="SAM" id="MobiDB-lite"/>
    </source>
</evidence>
<dbReference type="Pfam" id="PF08281">
    <property type="entry name" value="Sigma70_r4_2"/>
    <property type="match status" value="1"/>
</dbReference>